<dbReference type="AlphaFoldDB" id="A0A2M4B1N4"/>
<sequence length="131" mass="14330">MIGLFGAGLRISCIFSRVSATIRSARLCSVCFEVVASTVGPGIGMTEAMVENRLYHFCIRADGWAKYGPDGTTIMYGWPGSFRFLFATIGSQGFLRIVPNSSCPTLFCGWQKIILFTRSGSFAWSVCRTST</sequence>
<proteinExistence type="predicted"/>
<name>A0A2M4B1N4_9DIPT</name>
<organism evidence="1">
    <name type="scientific">Anopheles triannulatus</name>
    <dbReference type="NCBI Taxonomy" id="58253"/>
    <lineage>
        <taxon>Eukaryota</taxon>
        <taxon>Metazoa</taxon>
        <taxon>Ecdysozoa</taxon>
        <taxon>Arthropoda</taxon>
        <taxon>Hexapoda</taxon>
        <taxon>Insecta</taxon>
        <taxon>Pterygota</taxon>
        <taxon>Neoptera</taxon>
        <taxon>Endopterygota</taxon>
        <taxon>Diptera</taxon>
        <taxon>Nematocera</taxon>
        <taxon>Culicoidea</taxon>
        <taxon>Culicidae</taxon>
        <taxon>Anophelinae</taxon>
        <taxon>Anopheles</taxon>
    </lineage>
</organism>
<dbReference type="EMBL" id="GGFK01013626">
    <property type="protein sequence ID" value="MBW46947.1"/>
    <property type="molecule type" value="Transcribed_RNA"/>
</dbReference>
<evidence type="ECO:0000313" key="1">
    <source>
        <dbReference type="EMBL" id="MBW46947.1"/>
    </source>
</evidence>
<protein>
    <submittedName>
        <fullName evidence="1">Putative secreted protein</fullName>
    </submittedName>
</protein>
<reference evidence="1" key="1">
    <citation type="submission" date="2018-01" db="EMBL/GenBank/DDBJ databases">
        <title>An insight into the sialome of Amazonian anophelines.</title>
        <authorList>
            <person name="Ribeiro J.M."/>
            <person name="Scarpassa V."/>
            <person name="Calvo E."/>
        </authorList>
    </citation>
    <scope>NUCLEOTIDE SEQUENCE</scope>
    <source>
        <tissue evidence="1">Salivary glands</tissue>
    </source>
</reference>
<accession>A0A2M4B1N4</accession>